<keyword evidence="3" id="KW-0436">Ligase</keyword>
<keyword evidence="4" id="KW-1185">Reference proteome</keyword>
<dbReference type="GO" id="GO:0016874">
    <property type="term" value="F:ligase activity"/>
    <property type="evidence" value="ECO:0007669"/>
    <property type="project" value="UniProtKB-KW"/>
</dbReference>
<dbReference type="AlphaFoldDB" id="A0A1I4RNI9"/>
<keyword evidence="1" id="KW-0547">Nucleotide-binding</keyword>
<dbReference type="GO" id="GO:0046872">
    <property type="term" value="F:metal ion binding"/>
    <property type="evidence" value="ECO:0007669"/>
    <property type="project" value="InterPro"/>
</dbReference>
<reference evidence="4" key="1">
    <citation type="submission" date="2016-10" db="EMBL/GenBank/DDBJ databases">
        <authorList>
            <person name="Varghese N."/>
            <person name="Submissions S."/>
        </authorList>
    </citation>
    <scope>NUCLEOTIDE SEQUENCE [LARGE SCALE GENOMIC DNA]</scope>
    <source>
        <strain evidence="4">CGMCC 1.7061</strain>
    </source>
</reference>
<dbReference type="SUPFAM" id="SSF56059">
    <property type="entry name" value="Glutathione synthetase ATP-binding domain-like"/>
    <property type="match status" value="1"/>
</dbReference>
<dbReference type="RefSeq" id="WP_092023722.1">
    <property type="nucleotide sequence ID" value="NZ_FOUE01000004.1"/>
</dbReference>
<keyword evidence="1" id="KW-0067">ATP-binding</keyword>
<protein>
    <submittedName>
        <fullName evidence="3">Predicted ATP-dependent carboligase, ATP-grasp superfamily</fullName>
    </submittedName>
</protein>
<dbReference type="PROSITE" id="PS50975">
    <property type="entry name" value="ATP_GRASP"/>
    <property type="match status" value="1"/>
</dbReference>
<proteinExistence type="predicted"/>
<evidence type="ECO:0000259" key="2">
    <source>
        <dbReference type="PROSITE" id="PS50975"/>
    </source>
</evidence>
<gene>
    <name evidence="3" type="ORF">SAMN04487963_2849</name>
</gene>
<feature type="domain" description="ATP-grasp" evidence="2">
    <location>
        <begin position="120"/>
        <end position="311"/>
    </location>
</feature>
<dbReference type="Proteomes" id="UP000198519">
    <property type="component" value="Unassembled WGS sequence"/>
</dbReference>
<dbReference type="OrthoDB" id="5372487at2"/>
<dbReference type="STRING" id="488535.SAMN04487963_2849"/>
<evidence type="ECO:0000313" key="3">
    <source>
        <dbReference type="EMBL" id="SFM53503.1"/>
    </source>
</evidence>
<evidence type="ECO:0000256" key="1">
    <source>
        <dbReference type="PROSITE-ProRule" id="PRU00409"/>
    </source>
</evidence>
<dbReference type="Pfam" id="PF15632">
    <property type="entry name" value="ATPgrasp_Ter"/>
    <property type="match status" value="1"/>
</dbReference>
<dbReference type="EMBL" id="FOUE01000004">
    <property type="protein sequence ID" value="SFM53503.1"/>
    <property type="molecule type" value="Genomic_DNA"/>
</dbReference>
<accession>A0A1I4RNI9</accession>
<dbReference type="GO" id="GO:0005524">
    <property type="term" value="F:ATP binding"/>
    <property type="evidence" value="ECO:0007669"/>
    <property type="project" value="UniProtKB-UniRule"/>
</dbReference>
<evidence type="ECO:0000313" key="4">
    <source>
        <dbReference type="Proteomes" id="UP000198519"/>
    </source>
</evidence>
<name>A0A1I4RNI9_9GAMM</name>
<dbReference type="Gene3D" id="3.30.470.20">
    <property type="entry name" value="ATP-grasp fold, B domain"/>
    <property type="match status" value="1"/>
</dbReference>
<organism evidence="3 4">
    <name type="scientific">Marinobacter zhejiangensis</name>
    <dbReference type="NCBI Taxonomy" id="488535"/>
    <lineage>
        <taxon>Bacteria</taxon>
        <taxon>Pseudomonadati</taxon>
        <taxon>Pseudomonadota</taxon>
        <taxon>Gammaproteobacteria</taxon>
        <taxon>Pseudomonadales</taxon>
        <taxon>Marinobacteraceae</taxon>
        <taxon>Marinobacter</taxon>
    </lineage>
</organism>
<dbReference type="InterPro" id="IPR011761">
    <property type="entry name" value="ATP-grasp"/>
</dbReference>
<dbReference type="Gene3D" id="3.40.50.20">
    <property type="match status" value="1"/>
</dbReference>
<sequence length="391" mass="44228">MEPRILILDGNQRASLAAVRSLGSRGLNVTVGESSLTSLAGASKFAGKHMLYPNPYEYPREFFETIKEYVAEQGISFLLPITEATSYVILQYRDELPEHVTLPFPDSGAVEQLANKNELFKLAPKLDIPVPKTTFCENALEGVAALSKTTSFPVVLKPYKSRILAEGAIESTQVIIANSRSDAESALTSHSYFNYPFTVQEYIEGAGQGVFALFDHGKPICFFAHRRLREKPPGGGVSVLSESVAVNERLKQSAEQLLRHAKWHGVAMVEFRVANDGTGYLMEVNPRFWGSLQLAIDSGVDFPWLLYLISTGQDIPGIHWRHRRVRWLLGDLDRLYLVLKSPVSDYSLGAKFIEIMRFLRPNRRNRHEVNRVNDLRPFWFELKQYLRALRN</sequence>